<evidence type="ECO:0000313" key="3">
    <source>
        <dbReference type="Proteomes" id="UP000239415"/>
    </source>
</evidence>
<evidence type="ECO:0000313" key="2">
    <source>
        <dbReference type="EMBL" id="PRX13947.1"/>
    </source>
</evidence>
<comment type="caution">
    <text evidence="2">The sequence shown here is derived from an EMBL/GenBank/DDBJ whole genome shotgun (WGS) entry which is preliminary data.</text>
</comment>
<protein>
    <submittedName>
        <fullName evidence="2">Uncharacterized protein</fullName>
    </submittedName>
</protein>
<dbReference type="AlphaFoldDB" id="A0A2T0JYM7"/>
<proteinExistence type="predicted"/>
<keyword evidence="3" id="KW-1185">Reference proteome</keyword>
<gene>
    <name evidence="2" type="ORF">CLV67_124136</name>
</gene>
<feature type="region of interest" description="Disordered" evidence="1">
    <location>
        <begin position="32"/>
        <end position="56"/>
    </location>
</feature>
<accession>A0A2T0JYM7</accession>
<evidence type="ECO:0000256" key="1">
    <source>
        <dbReference type="SAM" id="MobiDB-lite"/>
    </source>
</evidence>
<name>A0A2T0JYM7_9ACTN</name>
<dbReference type="EMBL" id="PVMZ01000024">
    <property type="protein sequence ID" value="PRX13947.1"/>
    <property type="molecule type" value="Genomic_DNA"/>
</dbReference>
<dbReference type="Proteomes" id="UP000239415">
    <property type="component" value="Unassembled WGS sequence"/>
</dbReference>
<sequence length="56" mass="5998">MTISIGTSHAPSTRDTHAAWLRRRLAPDAAATGGTAVLERRDPDAVTSRSELLSRP</sequence>
<reference evidence="2 3" key="1">
    <citation type="submission" date="2018-03" db="EMBL/GenBank/DDBJ databases">
        <title>Genomic Encyclopedia of Archaeal and Bacterial Type Strains, Phase II (KMG-II): from individual species to whole genera.</title>
        <authorList>
            <person name="Goeker M."/>
        </authorList>
    </citation>
    <scope>NUCLEOTIDE SEQUENCE [LARGE SCALE GENOMIC DNA]</scope>
    <source>
        <strain evidence="2 3">DSM 43146</strain>
    </source>
</reference>
<feature type="compositionally biased region" description="Polar residues" evidence="1">
    <location>
        <begin position="47"/>
        <end position="56"/>
    </location>
</feature>
<dbReference type="RefSeq" id="WP_170154209.1">
    <property type="nucleotide sequence ID" value="NZ_BOMO01000156.1"/>
</dbReference>
<organism evidence="2 3">
    <name type="scientific">Actinoplanes italicus</name>
    <dbReference type="NCBI Taxonomy" id="113567"/>
    <lineage>
        <taxon>Bacteria</taxon>
        <taxon>Bacillati</taxon>
        <taxon>Actinomycetota</taxon>
        <taxon>Actinomycetes</taxon>
        <taxon>Micromonosporales</taxon>
        <taxon>Micromonosporaceae</taxon>
        <taxon>Actinoplanes</taxon>
    </lineage>
</organism>